<comment type="caution">
    <text evidence="2">The sequence shown here is derived from an EMBL/GenBank/DDBJ whole genome shotgun (WGS) entry which is preliminary data.</text>
</comment>
<feature type="chain" id="PRO_5044782059" evidence="1">
    <location>
        <begin position="22"/>
        <end position="86"/>
    </location>
</feature>
<evidence type="ECO:0000313" key="2">
    <source>
        <dbReference type="EMBL" id="KAL3113232.1"/>
    </source>
</evidence>
<feature type="signal peptide" evidence="1">
    <location>
        <begin position="1"/>
        <end position="21"/>
    </location>
</feature>
<protein>
    <submittedName>
        <fullName evidence="2">Uncharacterized protein</fullName>
    </submittedName>
</protein>
<dbReference type="Proteomes" id="UP001620626">
    <property type="component" value="Unassembled WGS sequence"/>
</dbReference>
<sequence length="86" mass="9769">MRKKFFAFTIFLFIVLQLTDAKMSAGDYKSTCGNTCGRFVKEGDCDGKSPINTRVTGGDCFCKWENSKCKEDYEKYVQQVLPPVSF</sequence>
<proteinExistence type="predicted"/>
<accession>A0ABD2LEB4</accession>
<evidence type="ECO:0000256" key="1">
    <source>
        <dbReference type="SAM" id="SignalP"/>
    </source>
</evidence>
<keyword evidence="3" id="KW-1185">Reference proteome</keyword>
<evidence type="ECO:0000313" key="3">
    <source>
        <dbReference type="Proteomes" id="UP001620626"/>
    </source>
</evidence>
<dbReference type="EMBL" id="JBICBT010000452">
    <property type="protein sequence ID" value="KAL3113232.1"/>
    <property type="molecule type" value="Genomic_DNA"/>
</dbReference>
<organism evidence="2 3">
    <name type="scientific">Heterodera trifolii</name>
    <dbReference type="NCBI Taxonomy" id="157864"/>
    <lineage>
        <taxon>Eukaryota</taxon>
        <taxon>Metazoa</taxon>
        <taxon>Ecdysozoa</taxon>
        <taxon>Nematoda</taxon>
        <taxon>Chromadorea</taxon>
        <taxon>Rhabditida</taxon>
        <taxon>Tylenchina</taxon>
        <taxon>Tylenchomorpha</taxon>
        <taxon>Tylenchoidea</taxon>
        <taxon>Heteroderidae</taxon>
        <taxon>Heteroderinae</taxon>
        <taxon>Heterodera</taxon>
    </lineage>
</organism>
<reference evidence="2 3" key="1">
    <citation type="submission" date="2024-10" db="EMBL/GenBank/DDBJ databases">
        <authorList>
            <person name="Kim D."/>
        </authorList>
    </citation>
    <scope>NUCLEOTIDE SEQUENCE [LARGE SCALE GENOMIC DNA]</scope>
    <source>
        <strain evidence="2">BH-2024</strain>
    </source>
</reference>
<keyword evidence="1" id="KW-0732">Signal</keyword>
<gene>
    <name evidence="2" type="ORF">niasHT_018386</name>
</gene>
<dbReference type="AlphaFoldDB" id="A0ABD2LEB4"/>
<name>A0ABD2LEB4_9BILA</name>